<evidence type="ECO:0000256" key="9">
    <source>
        <dbReference type="ARBA" id="ARBA00048173"/>
    </source>
</evidence>
<evidence type="ECO:0000259" key="10">
    <source>
        <dbReference type="PROSITE" id="PS50878"/>
    </source>
</evidence>
<evidence type="ECO:0000256" key="1">
    <source>
        <dbReference type="ARBA" id="ARBA00012493"/>
    </source>
</evidence>
<keyword evidence="2" id="KW-0808">Transferase</keyword>
<evidence type="ECO:0000256" key="6">
    <source>
        <dbReference type="ARBA" id="ARBA00022918"/>
    </source>
</evidence>
<keyword evidence="5" id="KW-0460">Magnesium</keyword>
<dbReference type="EC" id="2.7.7.49" evidence="1"/>
<organism evidence="11 12">
    <name type="scientific">Methylomonas albis</name>
    <dbReference type="NCBI Taxonomy" id="1854563"/>
    <lineage>
        <taxon>Bacteria</taxon>
        <taxon>Pseudomonadati</taxon>
        <taxon>Pseudomonadota</taxon>
        <taxon>Gammaproteobacteria</taxon>
        <taxon>Methylococcales</taxon>
        <taxon>Methylococcaceae</taxon>
        <taxon>Methylomonas</taxon>
    </lineage>
</organism>
<protein>
    <recommendedName>
        <fullName evidence="1">RNA-directed DNA polymerase</fullName>
        <ecNumber evidence="1">2.7.7.49</ecNumber>
    </recommendedName>
</protein>
<dbReference type="Pfam" id="PF00078">
    <property type="entry name" value="RVT_1"/>
    <property type="match status" value="1"/>
</dbReference>
<reference evidence="11 12" key="1">
    <citation type="submission" date="2020-09" db="EMBL/GenBank/DDBJ databases">
        <title>Methylomonas albis sp. nov. and Methylomonas fluvii sp. nov.: Two cold-adapted methanotrophs from the River Elbe and an amended description of Methylovulum psychrotolerans strain Eb1.</title>
        <authorList>
            <person name="Bussmann I.K."/>
            <person name="Klings K.-W."/>
            <person name="Warnstedt J."/>
            <person name="Hoppert M."/>
            <person name="Saborowski A."/>
            <person name="Horn F."/>
            <person name="Liebner S."/>
        </authorList>
    </citation>
    <scope>NUCLEOTIDE SEQUENCE [LARGE SCALE GENOMIC DNA]</scope>
    <source>
        <strain evidence="11 12">EbA</strain>
    </source>
</reference>
<dbReference type="PRINTS" id="PR00866">
    <property type="entry name" value="RNADNAPOLMS"/>
</dbReference>
<dbReference type="InterPro" id="IPR000123">
    <property type="entry name" value="Reverse_transcriptase_msDNA"/>
</dbReference>
<sequence length="311" mass="35730">MILQFLSNLLNLEKREIIKFIASSPYRYKVYSIPKRKKGEFRLISQPSSQLKFIQKATLDHFFSDLPVHSSAMAYIKGKGIKDNALMHAGNAFMLKMDFQDYFPSIKPEDFVNHIKSSSQLRFSEEDEFVVCRLFFWSPVRGKPLVMSIGAPSSPFISNTVMYPFDEKVDSYCKNNGVIYSRYADDLVFSTCSPQILSLVPKFIEETIRLLSYPKLKINREKTVFSSKKHNRHITGLTITNESTVSIGRARKRYVSSLVHRYTLSQLDNAQIVYLKGYLAFCSDVEITFVKRLEKKYGESVISELLKNTGG</sequence>
<feature type="domain" description="Reverse transcriptase" evidence="10">
    <location>
        <begin position="14"/>
        <end position="239"/>
    </location>
</feature>
<keyword evidence="12" id="KW-1185">Reference proteome</keyword>
<dbReference type="GO" id="GO:0003964">
    <property type="term" value="F:RNA-directed DNA polymerase activity"/>
    <property type="evidence" value="ECO:0007669"/>
    <property type="project" value="UniProtKB-KW"/>
</dbReference>
<evidence type="ECO:0000256" key="8">
    <source>
        <dbReference type="ARBA" id="ARBA00034120"/>
    </source>
</evidence>
<evidence type="ECO:0000256" key="5">
    <source>
        <dbReference type="ARBA" id="ARBA00022842"/>
    </source>
</evidence>
<name>A0ABR9D2W1_9GAMM</name>
<comment type="caution">
    <text evidence="11">The sequence shown here is derived from an EMBL/GenBank/DDBJ whole genome shotgun (WGS) entry which is preliminary data.</text>
</comment>
<dbReference type="Proteomes" id="UP000652176">
    <property type="component" value="Unassembled WGS sequence"/>
</dbReference>
<gene>
    <name evidence="11" type="ORF">IE877_16460</name>
</gene>
<dbReference type="PANTHER" id="PTHR34047">
    <property type="entry name" value="NUCLEAR INTRON MATURASE 1, MITOCHONDRIAL-RELATED"/>
    <property type="match status" value="1"/>
</dbReference>
<dbReference type="EMBL" id="JACXSS010000001">
    <property type="protein sequence ID" value="MBD9357448.1"/>
    <property type="molecule type" value="Genomic_DNA"/>
</dbReference>
<dbReference type="NCBIfam" id="NF038233">
    <property type="entry name" value="retron_St85_RT"/>
    <property type="match status" value="1"/>
</dbReference>
<accession>A0ABR9D2W1</accession>
<dbReference type="SUPFAM" id="SSF56672">
    <property type="entry name" value="DNA/RNA polymerases"/>
    <property type="match status" value="1"/>
</dbReference>
<dbReference type="InterPro" id="IPR000477">
    <property type="entry name" value="RT_dom"/>
</dbReference>
<keyword evidence="4" id="KW-0479">Metal-binding</keyword>
<keyword evidence="7" id="KW-0051">Antiviral defense</keyword>
<evidence type="ECO:0000313" key="12">
    <source>
        <dbReference type="Proteomes" id="UP000652176"/>
    </source>
</evidence>
<dbReference type="InterPro" id="IPR043502">
    <property type="entry name" value="DNA/RNA_pol_sf"/>
</dbReference>
<keyword evidence="3" id="KW-0548">Nucleotidyltransferase</keyword>
<dbReference type="InterPro" id="IPR051083">
    <property type="entry name" value="GrpII_Intron_Splice-Mob/Def"/>
</dbReference>
<comment type="catalytic activity">
    <reaction evidence="9">
        <text>DNA(n) + a 2'-deoxyribonucleoside 5'-triphosphate = DNA(n+1) + diphosphate</text>
        <dbReference type="Rhea" id="RHEA:22508"/>
        <dbReference type="Rhea" id="RHEA-COMP:17339"/>
        <dbReference type="Rhea" id="RHEA-COMP:17340"/>
        <dbReference type="ChEBI" id="CHEBI:33019"/>
        <dbReference type="ChEBI" id="CHEBI:61560"/>
        <dbReference type="ChEBI" id="CHEBI:173112"/>
        <dbReference type="EC" id="2.7.7.49"/>
    </reaction>
</comment>
<dbReference type="CDD" id="cd03487">
    <property type="entry name" value="RT_Bac_retron_II"/>
    <property type="match status" value="1"/>
</dbReference>
<comment type="similarity">
    <text evidence="8">Belongs to the bacterial reverse transcriptase family.</text>
</comment>
<evidence type="ECO:0000256" key="3">
    <source>
        <dbReference type="ARBA" id="ARBA00022695"/>
    </source>
</evidence>
<evidence type="ECO:0000256" key="7">
    <source>
        <dbReference type="ARBA" id="ARBA00023118"/>
    </source>
</evidence>
<dbReference type="PANTHER" id="PTHR34047:SF7">
    <property type="entry name" value="RNA-DIRECTED DNA POLYMERASE"/>
    <property type="match status" value="1"/>
</dbReference>
<dbReference type="PROSITE" id="PS50878">
    <property type="entry name" value="RT_POL"/>
    <property type="match status" value="1"/>
</dbReference>
<evidence type="ECO:0000313" key="11">
    <source>
        <dbReference type="EMBL" id="MBD9357448.1"/>
    </source>
</evidence>
<evidence type="ECO:0000256" key="4">
    <source>
        <dbReference type="ARBA" id="ARBA00022723"/>
    </source>
</evidence>
<dbReference type="RefSeq" id="WP_192375728.1">
    <property type="nucleotide sequence ID" value="NZ_CAJHIV010000001.1"/>
</dbReference>
<proteinExistence type="inferred from homology"/>
<keyword evidence="6 11" id="KW-0695">RNA-directed DNA polymerase</keyword>
<evidence type="ECO:0000256" key="2">
    <source>
        <dbReference type="ARBA" id="ARBA00022679"/>
    </source>
</evidence>